<evidence type="ECO:0000313" key="3">
    <source>
        <dbReference type="EMBL" id="OIR01093.1"/>
    </source>
</evidence>
<protein>
    <submittedName>
        <fullName evidence="3">Putative universal stress protein</fullName>
    </submittedName>
</protein>
<evidence type="ECO:0000259" key="2">
    <source>
        <dbReference type="Pfam" id="PF00582"/>
    </source>
</evidence>
<dbReference type="InterPro" id="IPR006016">
    <property type="entry name" value="UspA"/>
</dbReference>
<dbReference type="InterPro" id="IPR014729">
    <property type="entry name" value="Rossmann-like_a/b/a_fold"/>
</dbReference>
<dbReference type="CDD" id="cd00293">
    <property type="entry name" value="USP-like"/>
    <property type="match status" value="1"/>
</dbReference>
<feature type="domain" description="UspA" evidence="2">
    <location>
        <begin position="1"/>
        <end position="145"/>
    </location>
</feature>
<dbReference type="Pfam" id="PF00582">
    <property type="entry name" value="Usp"/>
    <property type="match status" value="1"/>
</dbReference>
<evidence type="ECO:0000256" key="1">
    <source>
        <dbReference type="ARBA" id="ARBA00008791"/>
    </source>
</evidence>
<sequence length="147" mass="16109">MYQRILVPIDGSKTSERALQEAIKVANREARLRLIYVLEEIQFVDAEGYAYIDIAELQKTMRQTGERALAVADEQARKAGMTVETALIEAAGERVASVIGKDAQQWHADLIVIGTHGRSGLNRLLLGSVAEGVVRLASIPVLLIRAE</sequence>
<accession>A0A1J5SA63</accession>
<dbReference type="SUPFAM" id="SSF52402">
    <property type="entry name" value="Adenine nucleotide alpha hydrolases-like"/>
    <property type="match status" value="1"/>
</dbReference>
<reference evidence="3" key="1">
    <citation type="submission" date="2016-10" db="EMBL/GenBank/DDBJ databases">
        <title>Sequence of Gallionella enrichment culture.</title>
        <authorList>
            <person name="Poehlein A."/>
            <person name="Muehling M."/>
            <person name="Daniel R."/>
        </authorList>
    </citation>
    <scope>NUCLEOTIDE SEQUENCE</scope>
</reference>
<dbReference type="PANTHER" id="PTHR46268:SF6">
    <property type="entry name" value="UNIVERSAL STRESS PROTEIN UP12"/>
    <property type="match status" value="1"/>
</dbReference>
<gene>
    <name evidence="3" type="ORF">GALL_168910</name>
</gene>
<comment type="caution">
    <text evidence="3">The sequence shown here is derived from an EMBL/GenBank/DDBJ whole genome shotgun (WGS) entry which is preliminary data.</text>
</comment>
<dbReference type="PIRSF" id="PIRSF006276">
    <property type="entry name" value="UspA"/>
    <property type="match status" value="1"/>
</dbReference>
<dbReference type="Gene3D" id="3.40.50.620">
    <property type="entry name" value="HUPs"/>
    <property type="match status" value="1"/>
</dbReference>
<proteinExistence type="inferred from homology"/>
<dbReference type="InterPro" id="IPR006015">
    <property type="entry name" value="Universal_stress_UspA"/>
</dbReference>
<dbReference type="EMBL" id="MLJW01000088">
    <property type="protein sequence ID" value="OIR01093.1"/>
    <property type="molecule type" value="Genomic_DNA"/>
</dbReference>
<dbReference type="AlphaFoldDB" id="A0A1J5SA63"/>
<organism evidence="3">
    <name type="scientific">mine drainage metagenome</name>
    <dbReference type="NCBI Taxonomy" id="410659"/>
    <lineage>
        <taxon>unclassified sequences</taxon>
        <taxon>metagenomes</taxon>
        <taxon>ecological metagenomes</taxon>
    </lineage>
</organism>
<name>A0A1J5SA63_9ZZZZ</name>
<dbReference type="PANTHER" id="PTHR46268">
    <property type="entry name" value="STRESS RESPONSE PROTEIN NHAX"/>
    <property type="match status" value="1"/>
</dbReference>
<comment type="similarity">
    <text evidence="1">Belongs to the universal stress protein A family.</text>
</comment>
<dbReference type="PRINTS" id="PR01438">
    <property type="entry name" value="UNVRSLSTRESS"/>
</dbReference>